<proteinExistence type="predicted"/>
<keyword evidence="1" id="KW-0472">Membrane</keyword>
<feature type="transmembrane region" description="Helical" evidence="1">
    <location>
        <begin position="7"/>
        <end position="26"/>
    </location>
</feature>
<evidence type="ECO:0000313" key="2">
    <source>
        <dbReference type="EMBL" id="MBE2900604.1"/>
    </source>
</evidence>
<feature type="transmembrane region" description="Helical" evidence="1">
    <location>
        <begin position="99"/>
        <end position="117"/>
    </location>
</feature>
<feature type="transmembrane region" description="Helical" evidence="1">
    <location>
        <begin position="46"/>
        <end position="63"/>
    </location>
</feature>
<name>A0A842YR69_METTF</name>
<dbReference type="AlphaFoldDB" id="A0A842YR69"/>
<evidence type="ECO:0000313" key="3">
    <source>
        <dbReference type="Proteomes" id="UP000646659"/>
    </source>
</evidence>
<dbReference type="Proteomes" id="UP000646659">
    <property type="component" value="Unassembled WGS sequence"/>
</dbReference>
<dbReference type="RefSeq" id="WP_192962295.1">
    <property type="nucleotide sequence ID" value="NZ_QKOF01000006.1"/>
</dbReference>
<gene>
    <name evidence="2" type="ORF">DNK57_07355</name>
</gene>
<sequence length="132" mass="15050">MIWRSRVRSIGLGVVFLSSLIFLFSGELPLSDLFYRICDQGQFQPIIYLFLNGVIFGGLLEWCEGKRLISAMSLVIINMMGILSSIYMDANLIKSTLEILWSALPSLIVLNYALLLYKHVSERGSENRRNEK</sequence>
<organism evidence="2 3">
    <name type="scientific">Methanothermobacter thermautotrophicus</name>
    <name type="common">Methanobacterium thermoformicicum</name>
    <dbReference type="NCBI Taxonomy" id="145262"/>
    <lineage>
        <taxon>Archaea</taxon>
        <taxon>Methanobacteriati</taxon>
        <taxon>Methanobacteriota</taxon>
        <taxon>Methanomada group</taxon>
        <taxon>Methanobacteria</taxon>
        <taxon>Methanobacteriales</taxon>
        <taxon>Methanobacteriaceae</taxon>
        <taxon>Methanothermobacter</taxon>
    </lineage>
</organism>
<dbReference type="EMBL" id="QKOF01000006">
    <property type="protein sequence ID" value="MBE2900604.1"/>
    <property type="molecule type" value="Genomic_DNA"/>
</dbReference>
<accession>A0A842YR69</accession>
<reference evidence="2" key="1">
    <citation type="submission" date="2018-06" db="EMBL/GenBank/DDBJ databases">
        <title>Draft genome sequence of Methanothermobacter thermautotrophicus Strain WHS, a thermophilic, hydrogenotrophic methanogen isolated from Washburn Hot Springs in Yellowstone National Park, USA.</title>
        <authorList>
            <person name="Mckay L.J."/>
            <person name="Klingelsmith K."/>
            <person name="Inskeep W.P."/>
            <person name="Fields M.W."/>
        </authorList>
    </citation>
    <scope>NUCLEOTIDE SEQUENCE</scope>
    <source>
        <strain evidence="2">WHS</strain>
    </source>
</reference>
<protein>
    <submittedName>
        <fullName evidence="2">Uncharacterized protein</fullName>
    </submittedName>
</protein>
<keyword evidence="1" id="KW-0812">Transmembrane</keyword>
<dbReference type="OrthoDB" id="382207at2157"/>
<feature type="transmembrane region" description="Helical" evidence="1">
    <location>
        <begin position="68"/>
        <end position="87"/>
    </location>
</feature>
<keyword evidence="1" id="KW-1133">Transmembrane helix</keyword>
<evidence type="ECO:0000256" key="1">
    <source>
        <dbReference type="SAM" id="Phobius"/>
    </source>
</evidence>
<comment type="caution">
    <text evidence="2">The sequence shown here is derived from an EMBL/GenBank/DDBJ whole genome shotgun (WGS) entry which is preliminary data.</text>
</comment>